<sequence length="377" mass="41776">MSLTNFKNSQPLPPNPYECDTLLFNAYEQCLSLERRESWSLFLAELDKQYSHGILQGMSPRTAGRVLGYALRLAPSVAGRDALEREINICGGDFELLGGLAHLYVYGLIRIFYNPKGHAPTISASQSPRRSFKVAVQELEYLLQKPSINPHDLRKLVLARDNYRCVFTGGLDFNSWNVDHDLNELPFPKPCPTHTAHIISQSLSDDIEGASEAVSVKFNWAKTAGAIIERFGGFSSSEVLDDRVLNSPSNAFTAEAISHGQFDDLALWLIPAKDEHGLTIPNTYDVHHIEGSRYLSLFGVKSRIAFSSKTIGGKVIAAPDERLIALHAACARIAHMSGAAGYLKENFRHADNMLMTEPYARHELARALRRLALDSPG</sequence>
<accession>A0AAD5YNS1</accession>
<keyword evidence="2" id="KW-1185">Reference proteome</keyword>
<reference evidence="1" key="1">
    <citation type="submission" date="2022-07" db="EMBL/GenBank/DDBJ databases">
        <title>Genome Sequence of Leucocoprinus birnbaumii.</title>
        <authorList>
            <person name="Buettner E."/>
        </authorList>
    </citation>
    <scope>NUCLEOTIDE SEQUENCE</scope>
    <source>
        <strain evidence="1">VT141</strain>
    </source>
</reference>
<dbReference type="EMBL" id="JANIEX010000731">
    <property type="protein sequence ID" value="KAJ3563705.1"/>
    <property type="molecule type" value="Genomic_DNA"/>
</dbReference>
<evidence type="ECO:0000313" key="1">
    <source>
        <dbReference type="EMBL" id="KAJ3563705.1"/>
    </source>
</evidence>
<gene>
    <name evidence="1" type="ORF">NP233_g8768</name>
</gene>
<protein>
    <recommendedName>
        <fullName evidence="3">HNH nuclease domain-containing protein</fullName>
    </recommendedName>
</protein>
<proteinExistence type="predicted"/>
<evidence type="ECO:0000313" key="2">
    <source>
        <dbReference type="Proteomes" id="UP001213000"/>
    </source>
</evidence>
<comment type="caution">
    <text evidence="1">The sequence shown here is derived from an EMBL/GenBank/DDBJ whole genome shotgun (WGS) entry which is preliminary data.</text>
</comment>
<name>A0AAD5YNS1_9AGAR</name>
<evidence type="ECO:0008006" key="3">
    <source>
        <dbReference type="Google" id="ProtNLM"/>
    </source>
</evidence>
<dbReference type="AlphaFoldDB" id="A0AAD5YNS1"/>
<organism evidence="1 2">
    <name type="scientific">Leucocoprinus birnbaumii</name>
    <dbReference type="NCBI Taxonomy" id="56174"/>
    <lineage>
        <taxon>Eukaryota</taxon>
        <taxon>Fungi</taxon>
        <taxon>Dikarya</taxon>
        <taxon>Basidiomycota</taxon>
        <taxon>Agaricomycotina</taxon>
        <taxon>Agaricomycetes</taxon>
        <taxon>Agaricomycetidae</taxon>
        <taxon>Agaricales</taxon>
        <taxon>Agaricineae</taxon>
        <taxon>Agaricaceae</taxon>
        <taxon>Leucocoprinus</taxon>
    </lineage>
</organism>
<dbReference type="Proteomes" id="UP001213000">
    <property type="component" value="Unassembled WGS sequence"/>
</dbReference>